<proteinExistence type="predicted"/>
<organism evidence="1 2">
    <name type="scientific">Trametes sanguinea</name>
    <dbReference type="NCBI Taxonomy" id="158606"/>
    <lineage>
        <taxon>Eukaryota</taxon>
        <taxon>Fungi</taxon>
        <taxon>Dikarya</taxon>
        <taxon>Basidiomycota</taxon>
        <taxon>Agaricomycotina</taxon>
        <taxon>Agaricomycetes</taxon>
        <taxon>Polyporales</taxon>
        <taxon>Polyporaceae</taxon>
        <taxon>Trametes</taxon>
    </lineage>
</organism>
<sequence length="394" mass="45142">MKMIGLREPNGWEGRLLLFSFAHPNASIVCPTMLTMPASVHVFQIPELIHIIGQFCCPEWHYYNHGEVLPLYDLRQALAIWTVSKTFLQHFVRPFPRTALSVSAVERLTQLFKNVIEYERKWCRCPLSDGNSNHPHVNFLNLYLLEVEIQNKSLNNLDLWMLATLHLKNTCHYGPGTQGVAQLLGPSPWDNHLSFVSTLEAFHHLQTLLINTPAFPYPVPHNINQEAFQNAIELGAFLSIYNFLPHEWLAYRKAAAVLPHLCRYYLQYLDWDALLLIWEDAQVLTMGQNELDHYDGQVHDLDHSQPMLALISQILDGPTALPLMKSQPALLNGLDILRMDPKTGKAIQKDVDAVKIIDKSYLSKSFKAKIKEAQQLIDDIVEHFSLNEKKERAL</sequence>
<dbReference type="Proteomes" id="UP001144978">
    <property type="component" value="Unassembled WGS sequence"/>
</dbReference>
<accession>A0ACC1Q7Y0</accession>
<dbReference type="EMBL" id="JANSHE010000131">
    <property type="protein sequence ID" value="KAJ3016092.1"/>
    <property type="molecule type" value="Genomic_DNA"/>
</dbReference>
<reference evidence="1" key="1">
    <citation type="submission" date="2022-08" db="EMBL/GenBank/DDBJ databases">
        <title>Genome Sequence of Pycnoporus sanguineus.</title>
        <authorList>
            <person name="Buettner E."/>
        </authorList>
    </citation>
    <scope>NUCLEOTIDE SEQUENCE</scope>
    <source>
        <strain evidence="1">CG-C14</strain>
    </source>
</reference>
<evidence type="ECO:0000313" key="1">
    <source>
        <dbReference type="EMBL" id="KAJ3016092.1"/>
    </source>
</evidence>
<comment type="caution">
    <text evidence="1">The sequence shown here is derived from an EMBL/GenBank/DDBJ whole genome shotgun (WGS) entry which is preliminary data.</text>
</comment>
<name>A0ACC1Q7Y0_9APHY</name>
<gene>
    <name evidence="1" type="ORF">NUW54_g883</name>
</gene>
<protein>
    <submittedName>
        <fullName evidence="1">Uncharacterized protein</fullName>
    </submittedName>
</protein>
<evidence type="ECO:0000313" key="2">
    <source>
        <dbReference type="Proteomes" id="UP001144978"/>
    </source>
</evidence>
<keyword evidence="2" id="KW-1185">Reference proteome</keyword>